<dbReference type="PANTHER" id="PTHR35928">
    <property type="entry name" value="RIBOSOMAL PROTEIN S3, MITOCHONDRIAL"/>
    <property type="match status" value="1"/>
</dbReference>
<evidence type="ECO:0000256" key="6">
    <source>
        <dbReference type="ARBA" id="ARBA00035157"/>
    </source>
</evidence>
<dbReference type="GO" id="GO:0003723">
    <property type="term" value="F:RNA binding"/>
    <property type="evidence" value="ECO:0007669"/>
    <property type="project" value="InterPro"/>
</dbReference>
<dbReference type="Gene3D" id="3.30.300.20">
    <property type="match status" value="1"/>
</dbReference>
<evidence type="ECO:0000256" key="8">
    <source>
        <dbReference type="RuleBase" id="RU003624"/>
    </source>
</evidence>
<evidence type="ECO:0000256" key="3">
    <source>
        <dbReference type="ARBA" id="ARBA00022980"/>
    </source>
</evidence>
<geneLocation type="mitochondrion" evidence="10"/>
<keyword evidence="3 8" id="KW-0689">Ribosomal protein</keyword>
<dbReference type="InterPro" id="IPR001351">
    <property type="entry name" value="Ribosomal_uS3_C"/>
</dbReference>
<keyword evidence="5 8" id="KW-0687">Ribonucleoprotein</keyword>
<proteinExistence type="inferred from homology"/>
<dbReference type="InterPro" id="IPR044954">
    <property type="entry name" value="Ribosomal_uS3m_plant"/>
</dbReference>
<dbReference type="GO" id="GO:0003735">
    <property type="term" value="F:structural constituent of ribosome"/>
    <property type="evidence" value="ECO:0007669"/>
    <property type="project" value="InterPro"/>
</dbReference>
<protein>
    <recommendedName>
        <fullName evidence="6">Small ribosomal subunit protein uS3m</fullName>
    </recommendedName>
    <alternativeName>
        <fullName evidence="7">Ribosomal protein S3, mitochondrial</fullName>
    </alternativeName>
</protein>
<evidence type="ECO:0000256" key="5">
    <source>
        <dbReference type="ARBA" id="ARBA00023274"/>
    </source>
</evidence>
<keyword evidence="4 10" id="KW-0496">Mitochondrion</keyword>
<dbReference type="GO" id="GO:0005739">
    <property type="term" value="C:mitochondrion"/>
    <property type="evidence" value="ECO:0007669"/>
    <property type="project" value="UniProtKB-SubCell"/>
</dbReference>
<sequence length="213" mass="24759">MGQKSNPQALRTAAPYQQHESCWYHDKYYSHLLSQDFMIRSYIKKRLKGCLPSASAKIFLSSSPKELKLRIFSYGHLCPKKKERLKKKSYDISKILKKSSNTTSFSIQCYQIKNEYKSALFLANLLTQAIKRKKMMSLPSQLFLRTIKEASDFIKGIRVSCVGRFKGSERTRKKKFQWGSTSLHTFSEKIEYSSQSITTSYGTFGVKVWVCYY</sequence>
<dbReference type="InterPro" id="IPR036419">
    <property type="entry name" value="Ribosomal_S3_C_sf"/>
</dbReference>
<comment type="subcellular location">
    <subcellularLocation>
        <location evidence="1">Mitochondrion</location>
    </subcellularLocation>
</comment>
<dbReference type="GO" id="GO:1990904">
    <property type="term" value="C:ribonucleoprotein complex"/>
    <property type="evidence" value="ECO:0007669"/>
    <property type="project" value="UniProtKB-KW"/>
</dbReference>
<evidence type="ECO:0000256" key="2">
    <source>
        <dbReference type="ARBA" id="ARBA00010761"/>
    </source>
</evidence>
<feature type="domain" description="Small ribosomal subunit protein uS3 C-terminal" evidence="9">
    <location>
        <begin position="143"/>
        <end position="210"/>
    </location>
</feature>
<dbReference type="SUPFAM" id="SSF54814">
    <property type="entry name" value="Prokaryotic type KH domain (KH-domain type II)"/>
    <property type="match status" value="1"/>
</dbReference>
<evidence type="ECO:0000256" key="4">
    <source>
        <dbReference type="ARBA" id="ARBA00023128"/>
    </source>
</evidence>
<evidence type="ECO:0000256" key="7">
    <source>
        <dbReference type="ARBA" id="ARBA00035414"/>
    </source>
</evidence>
<dbReference type="AlphaFoldDB" id="G8DKD6"/>
<gene>
    <name evidence="10" type="primary">rps3</name>
</gene>
<dbReference type="EMBL" id="HQ667981">
    <property type="protein sequence ID" value="ADU04605.1"/>
    <property type="molecule type" value="Genomic_DNA"/>
</dbReference>
<evidence type="ECO:0000259" key="9">
    <source>
        <dbReference type="Pfam" id="PF00189"/>
    </source>
</evidence>
<accession>G8DKD6</accession>
<dbReference type="Gene3D" id="3.30.1140.32">
    <property type="entry name" value="Ribosomal protein S3, C-terminal domain"/>
    <property type="match status" value="1"/>
</dbReference>
<evidence type="ECO:0000313" key="10">
    <source>
        <dbReference type="EMBL" id="ADU04605.1"/>
    </source>
</evidence>
<reference evidence="10" key="1">
    <citation type="journal article" date="2012" name="Protist">
        <title>Similar relative mutation rates in the three genetic compartments of mesostigma and chlamydomonas.</title>
        <authorList>
            <person name="Hua J."/>
            <person name="Smith D.R."/>
            <person name="Borza T."/>
            <person name="Lee R.W."/>
        </authorList>
    </citation>
    <scope>NUCLEOTIDE SEQUENCE</scope>
    <source>
        <strain evidence="10">SAG 50-1</strain>
    </source>
</reference>
<organism evidence="10">
    <name type="scientific">Mesostigma viride</name>
    <name type="common">Green alga</name>
    <dbReference type="NCBI Taxonomy" id="41882"/>
    <lineage>
        <taxon>Eukaryota</taxon>
        <taxon>Viridiplantae</taxon>
        <taxon>Streptophyta</taxon>
        <taxon>Mesostigmatophyceae</taxon>
        <taxon>Mesostigmatales</taxon>
        <taxon>Mesostigmataceae</taxon>
        <taxon>Mesostigma</taxon>
    </lineage>
</organism>
<evidence type="ECO:0000256" key="1">
    <source>
        <dbReference type="ARBA" id="ARBA00004173"/>
    </source>
</evidence>
<dbReference type="InterPro" id="IPR018280">
    <property type="entry name" value="Ribosomal_uS3_CS"/>
</dbReference>
<dbReference type="PROSITE" id="PS00548">
    <property type="entry name" value="RIBOSOMAL_S3"/>
    <property type="match status" value="1"/>
</dbReference>
<dbReference type="PANTHER" id="PTHR35928:SF2">
    <property type="entry name" value="SMALL RIBOSOMAL SUBUNIT PROTEIN US3M"/>
    <property type="match status" value="1"/>
</dbReference>
<dbReference type="GO" id="GO:0006412">
    <property type="term" value="P:translation"/>
    <property type="evidence" value="ECO:0007669"/>
    <property type="project" value="InterPro"/>
</dbReference>
<dbReference type="Pfam" id="PF00189">
    <property type="entry name" value="Ribosomal_S3_C"/>
    <property type="match status" value="1"/>
</dbReference>
<name>G8DKD6_MESVI</name>
<comment type="similarity">
    <text evidence="2 8">Belongs to the universal ribosomal protein uS3 family.</text>
</comment>
<dbReference type="SUPFAM" id="SSF54821">
    <property type="entry name" value="Ribosomal protein S3 C-terminal domain"/>
    <property type="match status" value="1"/>
</dbReference>
<dbReference type="InterPro" id="IPR009019">
    <property type="entry name" value="KH_sf_prok-type"/>
</dbReference>
<dbReference type="GO" id="GO:0005840">
    <property type="term" value="C:ribosome"/>
    <property type="evidence" value="ECO:0007669"/>
    <property type="project" value="UniProtKB-KW"/>
</dbReference>
<dbReference type="InterPro" id="IPR015946">
    <property type="entry name" value="KH_dom-like_a/b"/>
</dbReference>